<organism evidence="1">
    <name type="scientific">freshwater metagenome</name>
    <dbReference type="NCBI Taxonomy" id="449393"/>
    <lineage>
        <taxon>unclassified sequences</taxon>
        <taxon>metagenomes</taxon>
        <taxon>ecological metagenomes</taxon>
    </lineage>
</organism>
<gene>
    <name evidence="1" type="ORF">UFOPK2761_02784</name>
</gene>
<dbReference type="Gene3D" id="3.50.50.60">
    <property type="entry name" value="FAD/NAD(P)-binding domain"/>
    <property type="match status" value="1"/>
</dbReference>
<evidence type="ECO:0000313" key="1">
    <source>
        <dbReference type="EMBL" id="CAB4762980.1"/>
    </source>
</evidence>
<dbReference type="PANTHER" id="PTHR10668:SF105">
    <property type="entry name" value="DEHYDROGENASE-RELATED"/>
    <property type="match status" value="1"/>
</dbReference>
<name>A0A6J6UT90_9ZZZZ</name>
<reference evidence="1" key="1">
    <citation type="submission" date="2020-05" db="EMBL/GenBank/DDBJ databases">
        <authorList>
            <person name="Chiriac C."/>
            <person name="Salcher M."/>
            <person name="Ghai R."/>
            <person name="Kavagutti S V."/>
        </authorList>
    </citation>
    <scope>NUCLEOTIDE SEQUENCE</scope>
</reference>
<accession>A0A6J6UT90</accession>
<sequence>MTSAVVVGSGPNGLAAAIRLAQAGLEVTVLEAHERPGGGTRTDDRLTVPGLVHDVCAGFHPTGVASPFFASLDLGRHGLRWLWPEIDLAHPLDDGRAALAARDMDRSVASLGRDGARWRRIFEPIVRHFDDLVADVFQPVVHVPQHPVTLGRFGLKAAMPATWQAARFADEPAKALLTGVAAHKFGTLTGPLGSSVGYLLAGAAHAVGWPVAEGGTESITRALLAELASLGGTVRSGVRVRSLDSVAELAGLDRRPDVVVLDTSPAGALEIVGDALPSRVRRAFERFDYGPAAYKVDFAVEGGIPWTNPDCGRAGTLHLGGSAREIVTVEAATARGEMPERPFVLLGQQHVADPARAVGSVVPVYAYAHVPHGYAGDATEAVTAQIERFAPGFRERVVATKVWTPADWDAYNPNYVGGDISAGANTWTQIAMRPRPALDPYSLGVPGVYLCSSASPPGGGVHGMAGFNAAESALRRLR</sequence>
<dbReference type="SUPFAM" id="SSF51905">
    <property type="entry name" value="FAD/NAD(P)-binding domain"/>
    <property type="match status" value="1"/>
</dbReference>
<proteinExistence type="predicted"/>
<dbReference type="EMBL" id="CAEZYQ010000027">
    <property type="protein sequence ID" value="CAB4762980.1"/>
    <property type="molecule type" value="Genomic_DNA"/>
</dbReference>
<dbReference type="Pfam" id="PF13450">
    <property type="entry name" value="NAD_binding_8"/>
    <property type="match status" value="1"/>
</dbReference>
<dbReference type="AlphaFoldDB" id="A0A6J6UT90"/>
<protein>
    <submittedName>
        <fullName evidence="1">Unannotated protein</fullName>
    </submittedName>
</protein>
<dbReference type="PANTHER" id="PTHR10668">
    <property type="entry name" value="PHYTOENE DEHYDROGENASE"/>
    <property type="match status" value="1"/>
</dbReference>
<dbReference type="PRINTS" id="PR00411">
    <property type="entry name" value="PNDRDTASEI"/>
</dbReference>
<dbReference type="InterPro" id="IPR036188">
    <property type="entry name" value="FAD/NAD-bd_sf"/>
</dbReference>